<protein>
    <submittedName>
        <fullName evidence="16">TonB-dependent receptor</fullName>
    </submittedName>
</protein>
<comment type="caution">
    <text evidence="16">The sequence shown here is derived from an EMBL/GenBank/DDBJ whole genome shotgun (WGS) entry which is preliminary data.</text>
</comment>
<keyword evidence="17" id="KW-1185">Reference proteome</keyword>
<dbReference type="Gene3D" id="2.170.130.10">
    <property type="entry name" value="TonB-dependent receptor, plug domain"/>
    <property type="match status" value="1"/>
</dbReference>
<evidence type="ECO:0000256" key="2">
    <source>
        <dbReference type="ARBA" id="ARBA00009810"/>
    </source>
</evidence>
<evidence type="ECO:0000256" key="11">
    <source>
        <dbReference type="RuleBase" id="RU003357"/>
    </source>
</evidence>
<evidence type="ECO:0000256" key="12">
    <source>
        <dbReference type="SAM" id="MobiDB-lite"/>
    </source>
</evidence>
<reference evidence="16 17" key="1">
    <citation type="submission" date="2020-04" db="EMBL/GenBank/DDBJ databases">
        <title>Massilia sp. nov., a cold adapted bacteria isolated from Arctic soil.</title>
        <authorList>
            <person name="Son J."/>
            <person name="Ka J.-O."/>
        </authorList>
    </citation>
    <scope>NUCLEOTIDE SEQUENCE [LARGE SCALE GENOMIC DNA]</scope>
    <source>
        <strain evidence="16 17">ML15P13</strain>
    </source>
</reference>
<dbReference type="Gene3D" id="2.40.170.20">
    <property type="entry name" value="TonB-dependent receptor, beta-barrel domain"/>
    <property type="match status" value="1"/>
</dbReference>
<organism evidence="16 17">
    <name type="scientific">Telluria aromaticivorans</name>
    <dbReference type="NCBI Taxonomy" id="2725995"/>
    <lineage>
        <taxon>Bacteria</taxon>
        <taxon>Pseudomonadati</taxon>
        <taxon>Pseudomonadota</taxon>
        <taxon>Betaproteobacteria</taxon>
        <taxon>Burkholderiales</taxon>
        <taxon>Oxalobacteraceae</taxon>
        <taxon>Telluria group</taxon>
        <taxon>Telluria</taxon>
    </lineage>
</organism>
<gene>
    <name evidence="16" type="ORF">HGB41_09595</name>
</gene>
<dbReference type="AlphaFoldDB" id="A0A7Y2JYC3"/>
<evidence type="ECO:0000256" key="13">
    <source>
        <dbReference type="SAM" id="SignalP"/>
    </source>
</evidence>
<dbReference type="InterPro" id="IPR036942">
    <property type="entry name" value="Beta-barrel_TonB_sf"/>
</dbReference>
<feature type="chain" id="PRO_5031202294" evidence="13">
    <location>
        <begin position="23"/>
        <end position="727"/>
    </location>
</feature>
<dbReference type="Proteomes" id="UP000533905">
    <property type="component" value="Unassembled WGS sequence"/>
</dbReference>
<evidence type="ECO:0000256" key="3">
    <source>
        <dbReference type="ARBA" id="ARBA00022448"/>
    </source>
</evidence>
<sequence length="727" mass="80006">MNLLRPRHLALILAGLSAPAFAQLSAKDGAVQQVEVKGTSAAYDPRRDDTASRIVVGREEIARYGDTSVLDVFKRIPGVTVTTGSGRSTQVRMRGLGAGYTQVLVNGERTPAGFSLDNLSPDTIERIEVLRVASAEFPAAAVAGTINIVLRKTIRKREREAKLGYLLSSDFRGPTFSTQLAERGEASSWSLSASGNHDTLAREWSGHEENTRPDGVVDLRRTTFAPERGHMNRLNLGPTLNWTLDNGDKLAWETTFNSSSFRNNPQPRVTTLAGNPPPTPDLQIFGEFDDRMLKSDLRWARELPAGAKLDAKLGFEWSSRKMFVRRVGFDGAGLPESDGSTLLDTHARGANSTGKATRALDGGHALSLGWDIGVNASSDIRVERDRIRLLAPGLPLGTPLDEQFRATATRAAFYAQDEWTVTPLWSVYLGTRWEGSRTRVSGSGFEAARVDSSILSPILQTLYKFAGADGKKSGDQLRLALSRTYKPPGLYSLVPRRSAWENNSATEADFVGNPKLKPEQAWGIDAAYEHYWAEGAMVSVSGTVKRIDDYMSNHIYFDGLRWIFTPVNDDRAMLRTLEVETRFPLKSLFAGAPAIDLRASVSRNWSRVESVPGPNNRMEQQAPLTANAGFDYKSGALAAGASVAHRRGGAIRVDVNRGFYNYARTDLDAYALWTFNPKLQWRVALSNLLGEDGGFEVSYLDPVRGLEKRGWNYPGGVKLRTTLEMKF</sequence>
<name>A0A7Y2JYC3_9BURK</name>
<evidence type="ECO:0000259" key="15">
    <source>
        <dbReference type="Pfam" id="PF07715"/>
    </source>
</evidence>
<evidence type="ECO:0000256" key="6">
    <source>
        <dbReference type="ARBA" id="ARBA00023077"/>
    </source>
</evidence>
<comment type="similarity">
    <text evidence="2 10 11">Belongs to the TonB-dependent receptor family.</text>
</comment>
<keyword evidence="3 10" id="KW-0813">Transport</keyword>
<proteinExistence type="inferred from homology"/>
<dbReference type="InterPro" id="IPR037066">
    <property type="entry name" value="Plug_dom_sf"/>
</dbReference>
<feature type="region of interest" description="Disordered" evidence="12">
    <location>
        <begin position="257"/>
        <end position="279"/>
    </location>
</feature>
<evidence type="ECO:0000256" key="1">
    <source>
        <dbReference type="ARBA" id="ARBA00004571"/>
    </source>
</evidence>
<evidence type="ECO:0000259" key="14">
    <source>
        <dbReference type="Pfam" id="PF00593"/>
    </source>
</evidence>
<dbReference type="CDD" id="cd01347">
    <property type="entry name" value="ligand_gated_channel"/>
    <property type="match status" value="1"/>
</dbReference>
<dbReference type="EMBL" id="JABAIV010000003">
    <property type="protein sequence ID" value="NNG23252.1"/>
    <property type="molecule type" value="Genomic_DNA"/>
</dbReference>
<dbReference type="InterPro" id="IPR012910">
    <property type="entry name" value="Plug_dom"/>
</dbReference>
<feature type="signal peptide" evidence="13">
    <location>
        <begin position="1"/>
        <end position="22"/>
    </location>
</feature>
<evidence type="ECO:0000256" key="4">
    <source>
        <dbReference type="ARBA" id="ARBA00022452"/>
    </source>
</evidence>
<dbReference type="SUPFAM" id="SSF56935">
    <property type="entry name" value="Porins"/>
    <property type="match status" value="1"/>
</dbReference>
<dbReference type="InterPro" id="IPR000531">
    <property type="entry name" value="Beta-barrel_TonB"/>
</dbReference>
<evidence type="ECO:0000256" key="7">
    <source>
        <dbReference type="ARBA" id="ARBA00023136"/>
    </source>
</evidence>
<keyword evidence="4 10" id="KW-1134">Transmembrane beta strand</keyword>
<evidence type="ECO:0000313" key="16">
    <source>
        <dbReference type="EMBL" id="NNG23252.1"/>
    </source>
</evidence>
<evidence type="ECO:0000256" key="5">
    <source>
        <dbReference type="ARBA" id="ARBA00022692"/>
    </source>
</evidence>
<feature type="compositionally biased region" description="Polar residues" evidence="12">
    <location>
        <begin position="257"/>
        <end position="273"/>
    </location>
</feature>
<evidence type="ECO:0000256" key="8">
    <source>
        <dbReference type="ARBA" id="ARBA00023170"/>
    </source>
</evidence>
<dbReference type="PROSITE" id="PS52016">
    <property type="entry name" value="TONB_DEPENDENT_REC_3"/>
    <property type="match status" value="1"/>
</dbReference>
<dbReference type="PANTHER" id="PTHR40980">
    <property type="entry name" value="PLUG DOMAIN-CONTAINING PROTEIN"/>
    <property type="match status" value="1"/>
</dbReference>
<keyword evidence="5 10" id="KW-0812">Transmembrane</keyword>
<evidence type="ECO:0000256" key="9">
    <source>
        <dbReference type="ARBA" id="ARBA00023237"/>
    </source>
</evidence>
<keyword evidence="13" id="KW-0732">Signal</keyword>
<accession>A0A7Y2JYC3</accession>
<keyword evidence="9 10" id="KW-0998">Cell outer membrane</keyword>
<dbReference type="GO" id="GO:0009279">
    <property type="term" value="C:cell outer membrane"/>
    <property type="evidence" value="ECO:0007669"/>
    <property type="project" value="UniProtKB-SubCell"/>
</dbReference>
<dbReference type="PANTHER" id="PTHR40980:SF4">
    <property type="entry name" value="TONB-DEPENDENT RECEPTOR-LIKE BETA-BARREL DOMAIN-CONTAINING PROTEIN"/>
    <property type="match status" value="1"/>
</dbReference>
<evidence type="ECO:0000313" key="17">
    <source>
        <dbReference type="Proteomes" id="UP000533905"/>
    </source>
</evidence>
<dbReference type="Pfam" id="PF07715">
    <property type="entry name" value="Plug"/>
    <property type="match status" value="1"/>
</dbReference>
<feature type="domain" description="TonB-dependent receptor plug" evidence="15">
    <location>
        <begin position="47"/>
        <end position="145"/>
    </location>
</feature>
<dbReference type="RefSeq" id="WP_171083661.1">
    <property type="nucleotide sequence ID" value="NZ_JABAIV010000003.1"/>
</dbReference>
<keyword evidence="6 11" id="KW-0798">TonB box</keyword>
<dbReference type="Pfam" id="PF00593">
    <property type="entry name" value="TonB_dep_Rec_b-barrel"/>
    <property type="match status" value="1"/>
</dbReference>
<keyword evidence="8 16" id="KW-0675">Receptor</keyword>
<comment type="subcellular location">
    <subcellularLocation>
        <location evidence="1 10">Cell outer membrane</location>
        <topology evidence="1 10">Multi-pass membrane protein</topology>
    </subcellularLocation>
</comment>
<evidence type="ECO:0000256" key="10">
    <source>
        <dbReference type="PROSITE-ProRule" id="PRU01360"/>
    </source>
</evidence>
<dbReference type="InterPro" id="IPR039426">
    <property type="entry name" value="TonB-dep_rcpt-like"/>
</dbReference>
<feature type="domain" description="TonB-dependent receptor-like beta-barrel" evidence="14">
    <location>
        <begin position="241"/>
        <end position="688"/>
    </location>
</feature>
<keyword evidence="7 10" id="KW-0472">Membrane</keyword>